<keyword evidence="1" id="KW-0732">Signal</keyword>
<feature type="signal peptide" evidence="1">
    <location>
        <begin position="1"/>
        <end position="15"/>
    </location>
</feature>
<evidence type="ECO:0000313" key="3">
    <source>
        <dbReference type="Proteomes" id="UP000284375"/>
    </source>
</evidence>
<name>A0A423W3H3_CYTCH</name>
<comment type="caution">
    <text evidence="2">The sequence shown here is derived from an EMBL/GenBank/DDBJ whole genome shotgun (WGS) entry which is preliminary data.</text>
</comment>
<keyword evidence="3" id="KW-1185">Reference proteome</keyword>
<feature type="chain" id="PRO_5019183825" description="Secreted protein" evidence="1">
    <location>
        <begin position="16"/>
        <end position="72"/>
    </location>
</feature>
<evidence type="ECO:0000256" key="1">
    <source>
        <dbReference type="SAM" id="SignalP"/>
    </source>
</evidence>
<reference evidence="2 3" key="1">
    <citation type="submission" date="2015-09" db="EMBL/GenBank/DDBJ databases">
        <title>Host preference determinants of Valsa canker pathogens revealed by comparative genomics.</title>
        <authorList>
            <person name="Yin Z."/>
            <person name="Huang L."/>
        </authorList>
    </citation>
    <scope>NUCLEOTIDE SEQUENCE [LARGE SCALE GENOMIC DNA]</scope>
    <source>
        <strain evidence="2 3">YSFL</strain>
    </source>
</reference>
<protein>
    <recommendedName>
        <fullName evidence="4">Secreted protein</fullName>
    </recommendedName>
</protein>
<dbReference type="EMBL" id="LJZO01000015">
    <property type="protein sequence ID" value="ROV97871.1"/>
    <property type="molecule type" value="Genomic_DNA"/>
</dbReference>
<evidence type="ECO:0000313" key="2">
    <source>
        <dbReference type="EMBL" id="ROV97871.1"/>
    </source>
</evidence>
<evidence type="ECO:0008006" key="4">
    <source>
        <dbReference type="Google" id="ProtNLM"/>
    </source>
</evidence>
<sequence>MWMLVLMLMLSLVLMLMMLSVDMDVRGIVTLSSTANVVQPGIWSLCVSVSVPMAGISMGLDVSMCLPTTKLV</sequence>
<organism evidence="2 3">
    <name type="scientific">Cytospora chrysosperma</name>
    <name type="common">Cytospora canker fungus</name>
    <name type="synonym">Sphaeria chrysosperma</name>
    <dbReference type="NCBI Taxonomy" id="252740"/>
    <lineage>
        <taxon>Eukaryota</taxon>
        <taxon>Fungi</taxon>
        <taxon>Dikarya</taxon>
        <taxon>Ascomycota</taxon>
        <taxon>Pezizomycotina</taxon>
        <taxon>Sordariomycetes</taxon>
        <taxon>Sordariomycetidae</taxon>
        <taxon>Diaporthales</taxon>
        <taxon>Cytosporaceae</taxon>
        <taxon>Cytospora</taxon>
    </lineage>
</organism>
<gene>
    <name evidence="2" type="ORF">VSDG_04860</name>
</gene>
<accession>A0A423W3H3</accession>
<dbReference type="AlphaFoldDB" id="A0A423W3H3"/>
<proteinExistence type="predicted"/>
<dbReference type="Proteomes" id="UP000284375">
    <property type="component" value="Unassembled WGS sequence"/>
</dbReference>